<feature type="region of interest" description="Disordered" evidence="1">
    <location>
        <begin position="1"/>
        <end position="50"/>
    </location>
</feature>
<sequence>MAPLLKPVRRRSNKTQPPQAEARPARSVPRPDMAATSAGSAAHESYSSDAIGTSPYDDRMLNSGWNPGMGGRSYAGVHRDYSMGGATGYNMGMGGMGGMMASGMGGGMGGGGMGGGGMGGGSGTMGMGNMAGGMLGMVNTGGGMGNMGGDFGGIAGGMHGDFGSLGGDFRGIGSGFGAGTGWANNGAGTGGGWDNEFDFEKGIGRNEVDEVSEGEEERRAERSLHGIDVHAQLQQFDGLDDEEIINDPEADLDGDGEFEGDGDQTQTLPPAASAGYCYSTAIPQQSPSSAASTYFSSAAPSGAQSRVPSAVQSHHSSIGPSRIPSSSQSIVPSTTHQTHLGLHPGHQDDLEPDANGRRSKRYTNKPYAKESVNPKLQAFYKGSDIRLIKIALSHMYLHMSLEQPFPRNSNKALFNGFIQQAIHALAAEDVAVSQDTMRNNLDDIAILLYKSTSAWRKSLKNIAANVVKARYDLPLGEHEIPDGPGHSSQDILDLGARKVDNLLKDDEFARDGTDDQGKANNYTHPAFRDIILSFFYSDSENGLAKNFPNHFKDKVPDNVLALVITVVKHCITEYKFGKHDRLSFTTQEHSRTYGAVLGGLAQIRGDAHHSAKLTTALRSWATQGCSLAGIQTDTPGSEGSATATVILD</sequence>
<feature type="compositionally biased region" description="Basic and acidic residues" evidence="1">
    <location>
        <begin position="216"/>
        <end position="225"/>
    </location>
</feature>
<reference evidence="3" key="1">
    <citation type="journal article" date="2019" name="Environ. Microbiol.">
        <title>Fungal ecological strategies reflected in gene transcription - a case study of two litter decomposers.</title>
        <authorList>
            <person name="Barbi F."/>
            <person name="Kohler A."/>
            <person name="Barry K."/>
            <person name="Baskaran P."/>
            <person name="Daum C."/>
            <person name="Fauchery L."/>
            <person name="Ihrmark K."/>
            <person name="Kuo A."/>
            <person name="LaButti K."/>
            <person name="Lipzen A."/>
            <person name="Morin E."/>
            <person name="Grigoriev I.V."/>
            <person name="Henrissat B."/>
            <person name="Lindahl B."/>
            <person name="Martin F."/>
        </authorList>
    </citation>
    <scope>NUCLEOTIDE SEQUENCE</scope>
    <source>
        <strain evidence="3">JB14</strain>
    </source>
</reference>
<feature type="compositionally biased region" description="Low complexity" evidence="1">
    <location>
        <begin position="287"/>
        <end position="301"/>
    </location>
</feature>
<evidence type="ECO:0000313" key="3">
    <source>
        <dbReference type="EMBL" id="KAE9384837.1"/>
    </source>
</evidence>
<dbReference type="EMBL" id="ML770073">
    <property type="protein sequence ID" value="KAE9384837.1"/>
    <property type="molecule type" value="Genomic_DNA"/>
</dbReference>
<evidence type="ECO:0000259" key="2">
    <source>
        <dbReference type="Pfam" id="PF20149"/>
    </source>
</evidence>
<feature type="region of interest" description="Disordered" evidence="1">
    <location>
        <begin position="245"/>
        <end position="271"/>
    </location>
</feature>
<organism evidence="3 4">
    <name type="scientific">Gymnopus androsaceus JB14</name>
    <dbReference type="NCBI Taxonomy" id="1447944"/>
    <lineage>
        <taxon>Eukaryota</taxon>
        <taxon>Fungi</taxon>
        <taxon>Dikarya</taxon>
        <taxon>Basidiomycota</taxon>
        <taxon>Agaricomycotina</taxon>
        <taxon>Agaricomycetes</taxon>
        <taxon>Agaricomycetidae</taxon>
        <taxon>Agaricales</taxon>
        <taxon>Marasmiineae</taxon>
        <taxon>Omphalotaceae</taxon>
        <taxon>Gymnopus</taxon>
    </lineage>
</organism>
<evidence type="ECO:0000313" key="4">
    <source>
        <dbReference type="Proteomes" id="UP000799118"/>
    </source>
</evidence>
<dbReference type="Pfam" id="PF20149">
    <property type="entry name" value="DUF6532"/>
    <property type="match status" value="1"/>
</dbReference>
<dbReference type="AlphaFoldDB" id="A0A6A4GHI1"/>
<feature type="region of interest" description="Disordered" evidence="1">
    <location>
        <begin position="205"/>
        <end position="225"/>
    </location>
</feature>
<feature type="compositionally biased region" description="Acidic residues" evidence="1">
    <location>
        <begin position="245"/>
        <end position="262"/>
    </location>
</feature>
<feature type="compositionally biased region" description="Low complexity" evidence="1">
    <location>
        <begin position="313"/>
        <end position="333"/>
    </location>
</feature>
<accession>A0A6A4GHI1</accession>
<feature type="domain" description="DUF6532" evidence="2">
    <location>
        <begin position="392"/>
        <end position="602"/>
    </location>
</feature>
<name>A0A6A4GHI1_9AGAR</name>
<dbReference type="Proteomes" id="UP000799118">
    <property type="component" value="Unassembled WGS sequence"/>
</dbReference>
<dbReference type="InterPro" id="IPR045341">
    <property type="entry name" value="DUF6532"/>
</dbReference>
<feature type="compositionally biased region" description="Polar residues" evidence="1">
    <location>
        <begin position="302"/>
        <end position="312"/>
    </location>
</feature>
<proteinExistence type="predicted"/>
<protein>
    <recommendedName>
        <fullName evidence="2">DUF6532 domain-containing protein</fullName>
    </recommendedName>
</protein>
<keyword evidence="4" id="KW-1185">Reference proteome</keyword>
<gene>
    <name evidence="3" type="ORF">BT96DRAFT_1007673</name>
</gene>
<evidence type="ECO:0000256" key="1">
    <source>
        <dbReference type="SAM" id="MobiDB-lite"/>
    </source>
</evidence>
<feature type="region of interest" description="Disordered" evidence="1">
    <location>
        <begin position="287"/>
        <end position="363"/>
    </location>
</feature>
<dbReference type="OrthoDB" id="3070412at2759"/>